<evidence type="ECO:0000256" key="3">
    <source>
        <dbReference type="ARBA" id="ARBA00022692"/>
    </source>
</evidence>
<organism evidence="6 7">
    <name type="scientific">Piscinibacter gummiphilus</name>
    <dbReference type="NCBI Taxonomy" id="946333"/>
    <lineage>
        <taxon>Bacteria</taxon>
        <taxon>Pseudomonadati</taxon>
        <taxon>Pseudomonadota</taxon>
        <taxon>Betaproteobacteria</taxon>
        <taxon>Burkholderiales</taxon>
        <taxon>Sphaerotilaceae</taxon>
        <taxon>Piscinibacter</taxon>
    </lineage>
</organism>
<keyword evidence="7" id="KW-1185">Reference proteome</keyword>
<proteinExistence type="predicted"/>
<dbReference type="EMBL" id="CP015118">
    <property type="protein sequence ID" value="ARN20833.1"/>
    <property type="molecule type" value="Genomic_DNA"/>
</dbReference>
<dbReference type="GO" id="GO:0015920">
    <property type="term" value="P:lipopolysaccharide transport"/>
    <property type="evidence" value="ECO:0007669"/>
    <property type="project" value="TreeGrafter"/>
</dbReference>
<accession>A0A1W6L9B8</accession>
<keyword evidence="5" id="KW-0472">Membrane</keyword>
<keyword evidence="3" id="KW-0812">Transmembrane</keyword>
<dbReference type="OrthoDB" id="9776227at2"/>
<dbReference type="RefSeq" id="WP_085751114.1">
    <property type="nucleotide sequence ID" value="NZ_BSPR01000007.1"/>
</dbReference>
<dbReference type="KEGG" id="rgu:A4W93_13520"/>
<gene>
    <name evidence="6" type="ORF">A4W93_13520</name>
</gene>
<evidence type="ECO:0000313" key="7">
    <source>
        <dbReference type="Proteomes" id="UP000193427"/>
    </source>
</evidence>
<dbReference type="InterPro" id="IPR030923">
    <property type="entry name" value="LptG"/>
</dbReference>
<protein>
    <submittedName>
        <fullName evidence="6">LPS export ABC transporter permease LptG</fullName>
    </submittedName>
</protein>
<evidence type="ECO:0000313" key="6">
    <source>
        <dbReference type="EMBL" id="ARN20833.1"/>
    </source>
</evidence>
<dbReference type="PANTHER" id="PTHR33529:SF2">
    <property type="entry name" value="LIPOPOLYSACCHARIDE EXPORT SYSTEM PERMEASE PROTEIN LPTG"/>
    <property type="match status" value="1"/>
</dbReference>
<dbReference type="GO" id="GO:0055085">
    <property type="term" value="P:transmembrane transport"/>
    <property type="evidence" value="ECO:0007669"/>
    <property type="project" value="InterPro"/>
</dbReference>
<dbReference type="GO" id="GO:0043190">
    <property type="term" value="C:ATP-binding cassette (ABC) transporter complex"/>
    <property type="evidence" value="ECO:0007669"/>
    <property type="project" value="InterPro"/>
</dbReference>
<dbReference type="Proteomes" id="UP000193427">
    <property type="component" value="Chromosome"/>
</dbReference>
<comment type="subcellular location">
    <subcellularLocation>
        <location evidence="1">Cell membrane</location>
        <topology evidence="1">Multi-pass membrane protein</topology>
    </subcellularLocation>
</comment>
<dbReference type="NCBIfam" id="TIGR04408">
    <property type="entry name" value="LptG_lptG"/>
    <property type="match status" value="1"/>
</dbReference>
<dbReference type="Pfam" id="PF03739">
    <property type="entry name" value="LptF_LptG"/>
    <property type="match status" value="1"/>
</dbReference>
<dbReference type="PANTHER" id="PTHR33529">
    <property type="entry name" value="SLR0882 PROTEIN-RELATED"/>
    <property type="match status" value="1"/>
</dbReference>
<dbReference type="STRING" id="946333.A4W93_13520"/>
<reference evidence="6 7" key="1">
    <citation type="submission" date="2016-04" db="EMBL/GenBank/DDBJ databases">
        <title>Complete genome sequence of natural rubber-degrading, novel Gram-negative bacterium, Rhizobacter gummiphilus strain NS21.</title>
        <authorList>
            <person name="Tabata M."/>
            <person name="Kasai D."/>
            <person name="Fukuda M."/>
        </authorList>
    </citation>
    <scope>NUCLEOTIDE SEQUENCE [LARGE SCALE GENOMIC DNA]</scope>
    <source>
        <strain evidence="6 7">NS21</strain>
    </source>
</reference>
<keyword evidence="4" id="KW-1133">Transmembrane helix</keyword>
<sequence length="374" mass="40825">MRTVRRLLYADVVSAVVFVAIAFLSLFFFIDFVDELGDVGKDYSAMHAALYSLLELPGHLYELAPIAVLIGTIYALSRLAQSSEFTILRTGGLGPGRALSLLMGLGVAFGVLTFVVGDYLAPLSERAAVELHARVKGGLSLGRAGAWMKDKLNTPDGERNYSINVSTAAADGELLYVRIYAFDTEGRLVQRIAADTARVDASGLWTLNKVLLTDWTGASGAAAADIAQLKVDVKQLEVFHLQTTLAANVVSSAVRPFNSMSTFELFRYMNHLSDNEQTAQRYELRFWKRALYPLACLVMVGLALPFAYLHARAGGVSLKVFGGIMLGITFVLLNNVAAHIGLLKNWTPWIVAATPSLIFLGMSFAAFSWLVRYR</sequence>
<dbReference type="InterPro" id="IPR005495">
    <property type="entry name" value="LptG/LptF_permease"/>
</dbReference>
<evidence type="ECO:0000256" key="5">
    <source>
        <dbReference type="ARBA" id="ARBA00023136"/>
    </source>
</evidence>
<evidence type="ECO:0000256" key="2">
    <source>
        <dbReference type="ARBA" id="ARBA00022475"/>
    </source>
</evidence>
<dbReference type="AlphaFoldDB" id="A0A1W6L9B8"/>
<evidence type="ECO:0000256" key="4">
    <source>
        <dbReference type="ARBA" id="ARBA00022989"/>
    </source>
</evidence>
<keyword evidence="2" id="KW-1003">Cell membrane</keyword>
<name>A0A1W6L9B8_9BURK</name>
<evidence type="ECO:0000256" key="1">
    <source>
        <dbReference type="ARBA" id="ARBA00004651"/>
    </source>
</evidence>